<dbReference type="Proteomes" id="UP000800200">
    <property type="component" value="Unassembled WGS sequence"/>
</dbReference>
<keyword evidence="3" id="KW-1185">Reference proteome</keyword>
<dbReference type="AlphaFoldDB" id="A0A6A6DSL6"/>
<feature type="region of interest" description="Disordered" evidence="1">
    <location>
        <begin position="276"/>
        <end position="298"/>
    </location>
</feature>
<sequence length="298" mass="33741">MLHSFFPPKYIREVGTFQDAGPLENDPLLLALSEVDVMFPLVGEPDFVISLGTGEPGPRNYDLSTDDSRSIRKNGMFTRSRDLILEKMRDKPVRRAYKTTRRLFQILHRVHRLSIDFEGAEPRLDDTRSMPVLKEKVQRDHSLSKKIDDITRCVVASLFYFELDSIPERFDGKHVGTGHILCSLRGNNPALKLLLNQLSDRSAGFYLNNNPILGTLHDSSNLGENGDFRKRVELNVADRFTVSLKQGDSEPCDISASPFSVDKLIEAQGLNADFGRASHRRKKRAADWGLPAAKRQRH</sequence>
<accession>A0A6A6DSL6</accession>
<dbReference type="EMBL" id="ML994647">
    <property type="protein sequence ID" value="KAF2182627.1"/>
    <property type="molecule type" value="Genomic_DNA"/>
</dbReference>
<evidence type="ECO:0000313" key="3">
    <source>
        <dbReference type="Proteomes" id="UP000800200"/>
    </source>
</evidence>
<dbReference type="OrthoDB" id="194358at2759"/>
<name>A0A6A6DSL6_9PEZI</name>
<proteinExistence type="predicted"/>
<gene>
    <name evidence="2" type="ORF">K469DRAFT_711798</name>
</gene>
<evidence type="ECO:0000256" key="1">
    <source>
        <dbReference type="SAM" id="MobiDB-lite"/>
    </source>
</evidence>
<evidence type="ECO:0000313" key="2">
    <source>
        <dbReference type="EMBL" id="KAF2182627.1"/>
    </source>
</evidence>
<reference evidence="2" key="1">
    <citation type="journal article" date="2020" name="Stud. Mycol.">
        <title>101 Dothideomycetes genomes: a test case for predicting lifestyles and emergence of pathogens.</title>
        <authorList>
            <person name="Haridas S."/>
            <person name="Albert R."/>
            <person name="Binder M."/>
            <person name="Bloem J."/>
            <person name="Labutti K."/>
            <person name="Salamov A."/>
            <person name="Andreopoulos B."/>
            <person name="Baker S."/>
            <person name="Barry K."/>
            <person name="Bills G."/>
            <person name="Bluhm B."/>
            <person name="Cannon C."/>
            <person name="Castanera R."/>
            <person name="Culley D."/>
            <person name="Daum C."/>
            <person name="Ezra D."/>
            <person name="Gonzalez J."/>
            <person name="Henrissat B."/>
            <person name="Kuo A."/>
            <person name="Liang C."/>
            <person name="Lipzen A."/>
            <person name="Lutzoni F."/>
            <person name="Magnuson J."/>
            <person name="Mondo S."/>
            <person name="Nolan M."/>
            <person name="Ohm R."/>
            <person name="Pangilinan J."/>
            <person name="Park H.-J."/>
            <person name="Ramirez L."/>
            <person name="Alfaro M."/>
            <person name="Sun H."/>
            <person name="Tritt A."/>
            <person name="Yoshinaga Y."/>
            <person name="Zwiers L.-H."/>
            <person name="Turgeon B."/>
            <person name="Goodwin S."/>
            <person name="Spatafora J."/>
            <person name="Crous P."/>
            <person name="Grigoriev I."/>
        </authorList>
    </citation>
    <scope>NUCLEOTIDE SEQUENCE</scope>
    <source>
        <strain evidence="2">CBS 207.26</strain>
    </source>
</reference>
<organism evidence="2 3">
    <name type="scientific">Zopfia rhizophila CBS 207.26</name>
    <dbReference type="NCBI Taxonomy" id="1314779"/>
    <lineage>
        <taxon>Eukaryota</taxon>
        <taxon>Fungi</taxon>
        <taxon>Dikarya</taxon>
        <taxon>Ascomycota</taxon>
        <taxon>Pezizomycotina</taxon>
        <taxon>Dothideomycetes</taxon>
        <taxon>Dothideomycetes incertae sedis</taxon>
        <taxon>Zopfiaceae</taxon>
        <taxon>Zopfia</taxon>
    </lineage>
</organism>
<dbReference type="Gene3D" id="3.40.1090.10">
    <property type="entry name" value="Cytosolic phospholipase A2 catalytic domain"/>
    <property type="match status" value="1"/>
</dbReference>
<protein>
    <recommendedName>
        <fullName evidence="4">FabD/lysophospholipase-like protein</fullName>
    </recommendedName>
</protein>
<evidence type="ECO:0008006" key="4">
    <source>
        <dbReference type="Google" id="ProtNLM"/>
    </source>
</evidence>